<reference evidence="1 2" key="1">
    <citation type="submission" date="2024-06" db="EMBL/GenBank/DDBJ databases">
        <title>Genomic Encyclopedia of Type Strains, Phase IV (KMG-IV): sequencing the most valuable type-strain genomes for metagenomic binning, comparative biology and taxonomic classification.</title>
        <authorList>
            <person name="Goeker M."/>
        </authorList>
    </citation>
    <scope>NUCLEOTIDE SEQUENCE [LARGE SCALE GENOMIC DNA]</scope>
    <source>
        <strain evidence="1 2">DSM 28102</strain>
    </source>
</reference>
<name>A0ABV2IFZ8_9HYPH</name>
<sequence length="143" mass="16267">MSLQVNRYLEDKHFDHIDHALGRPVDPMGETYRNYFAANANGDIAREMAASPHWQKFYRDKDTDIFHVTQAGRAALRDHLKFIGDRHRLFSITWLDMSTTVVSTSAGKARYSAYLDASDVDPDMTFKKFQAQARVRLAGSSAP</sequence>
<dbReference type="RefSeq" id="WP_354435659.1">
    <property type="nucleotide sequence ID" value="NZ_JBEPLY010000017.1"/>
</dbReference>
<evidence type="ECO:0000313" key="2">
    <source>
        <dbReference type="Proteomes" id="UP001549164"/>
    </source>
</evidence>
<gene>
    <name evidence="1" type="ORF">ABID12_003816</name>
</gene>
<keyword evidence="2" id="KW-1185">Reference proteome</keyword>
<organism evidence="1 2">
    <name type="scientific">Martelella mangrovi</name>
    <dbReference type="NCBI Taxonomy" id="1397477"/>
    <lineage>
        <taxon>Bacteria</taxon>
        <taxon>Pseudomonadati</taxon>
        <taxon>Pseudomonadota</taxon>
        <taxon>Alphaproteobacteria</taxon>
        <taxon>Hyphomicrobiales</taxon>
        <taxon>Aurantimonadaceae</taxon>
        <taxon>Martelella</taxon>
    </lineage>
</organism>
<comment type="caution">
    <text evidence="1">The sequence shown here is derived from an EMBL/GenBank/DDBJ whole genome shotgun (WGS) entry which is preliminary data.</text>
</comment>
<evidence type="ECO:0000313" key="1">
    <source>
        <dbReference type="EMBL" id="MET3601853.1"/>
    </source>
</evidence>
<dbReference type="Proteomes" id="UP001549164">
    <property type="component" value="Unassembled WGS sequence"/>
</dbReference>
<proteinExistence type="predicted"/>
<dbReference type="EMBL" id="JBEPLY010000017">
    <property type="protein sequence ID" value="MET3601853.1"/>
    <property type="molecule type" value="Genomic_DNA"/>
</dbReference>
<accession>A0ABV2IFZ8</accession>
<protein>
    <submittedName>
        <fullName evidence="1">Uncharacterized protein</fullName>
    </submittedName>
</protein>